<evidence type="ECO:0000256" key="10">
    <source>
        <dbReference type="ARBA" id="ARBA00023209"/>
    </source>
</evidence>
<dbReference type="CDD" id="cd09110">
    <property type="entry name" value="PLDc_CLS_1"/>
    <property type="match status" value="1"/>
</dbReference>
<evidence type="ECO:0000256" key="11">
    <source>
        <dbReference type="ARBA" id="ARBA00023264"/>
    </source>
</evidence>
<evidence type="ECO:0000256" key="1">
    <source>
        <dbReference type="ARBA" id="ARBA00004651"/>
    </source>
</evidence>
<evidence type="ECO:0000256" key="2">
    <source>
        <dbReference type="ARBA" id="ARBA00022475"/>
    </source>
</evidence>
<evidence type="ECO:0000259" key="14">
    <source>
        <dbReference type="PROSITE" id="PS50035"/>
    </source>
</evidence>
<evidence type="ECO:0000256" key="7">
    <source>
        <dbReference type="ARBA" id="ARBA00022989"/>
    </source>
</evidence>
<keyword evidence="16" id="KW-1185">Reference proteome</keyword>
<dbReference type="CDD" id="cd09112">
    <property type="entry name" value="PLDc_CLS_2"/>
    <property type="match status" value="1"/>
</dbReference>
<keyword evidence="4 12" id="KW-0808">Transferase</keyword>
<proteinExistence type="inferred from homology"/>
<evidence type="ECO:0000256" key="3">
    <source>
        <dbReference type="ARBA" id="ARBA00022516"/>
    </source>
</evidence>
<keyword evidence="7 12" id="KW-1133">Transmembrane helix</keyword>
<feature type="active site" evidence="12">
    <location>
        <position position="413"/>
    </location>
</feature>
<feature type="domain" description="PLD phosphodiesterase" evidence="14">
    <location>
        <begin position="225"/>
        <end position="252"/>
    </location>
</feature>
<keyword evidence="9 12" id="KW-0472">Membrane</keyword>
<dbReference type="AlphaFoldDB" id="A0AA42C7X4"/>
<dbReference type="GO" id="GO:0005886">
    <property type="term" value="C:plasma membrane"/>
    <property type="evidence" value="ECO:0007669"/>
    <property type="project" value="UniProtKB-SubCell"/>
</dbReference>
<dbReference type="InterPro" id="IPR022924">
    <property type="entry name" value="Cardiolipin_synthase"/>
</dbReference>
<dbReference type="Gene3D" id="3.30.870.10">
    <property type="entry name" value="Endonuclease Chain A"/>
    <property type="match status" value="2"/>
</dbReference>
<feature type="transmembrane region" description="Helical" evidence="12">
    <location>
        <begin position="12"/>
        <end position="32"/>
    </location>
</feature>
<evidence type="ECO:0000313" key="16">
    <source>
        <dbReference type="Proteomes" id="UP001163821"/>
    </source>
</evidence>
<evidence type="ECO:0000256" key="9">
    <source>
        <dbReference type="ARBA" id="ARBA00023136"/>
    </source>
</evidence>
<accession>A0AA42C7X4</accession>
<dbReference type="GO" id="GO:0008808">
    <property type="term" value="F:cardiolipin synthase activity"/>
    <property type="evidence" value="ECO:0007669"/>
    <property type="project" value="UniProtKB-UniRule"/>
</dbReference>
<dbReference type="Pfam" id="PF13396">
    <property type="entry name" value="PLDc_N"/>
    <property type="match status" value="1"/>
</dbReference>
<dbReference type="InterPro" id="IPR025202">
    <property type="entry name" value="PLD-like_dom"/>
</dbReference>
<comment type="caution">
    <text evidence="15">The sequence shown here is derived from an EMBL/GenBank/DDBJ whole genome shotgun (WGS) entry which is preliminary data.</text>
</comment>
<dbReference type="InterPro" id="IPR027379">
    <property type="entry name" value="CLS_N"/>
</dbReference>
<keyword evidence="6" id="KW-0677">Repeat</keyword>
<evidence type="ECO:0000256" key="6">
    <source>
        <dbReference type="ARBA" id="ARBA00022737"/>
    </source>
</evidence>
<dbReference type="PROSITE" id="PS50035">
    <property type="entry name" value="PLD"/>
    <property type="match status" value="2"/>
</dbReference>
<sequence>MTGFFPQLLEHLPSVFFLLYLLTVIFIAVLIVLENRSPLKTISWVLVLVLLPVAGMIFYLFFGQEYRKKKMFSRKGLGDLEKLRKLTQDQLDLLPRNYEGFSDAVYRKRHLIKLMLSNSNALLTDDNEVKILKNGEQAFPAMFQAMEKARHHIHVEFYIIENDTVGNQLRDLLIRKAREGVEVRVIFDDVGSWQLPKKYIRSLEQAGVRIDCFMKVRFPMLTSRVNYRNHRKIIVVDGEVAFVGGLNIADRYLHGARKLGSWRDTHLMLKGGAATGLQVIFMADWFFVSKEILKGRKYFRYLTHGEGKLVQIVASGPDSDWESIGQAYFSAIASARERVFIATPYLIPTTEIANAMKVAALGGIDVRILLPQKSDAITPKWSTDSYVGELLEAGVKIYLYQPGFMHSKLIVVDGVFSSVGTANFDFRSLETNFEVNAMIYDEVVATELERQFFQDLGQSREILLDDWRKRHWSAKAKESFARLLSPVL</sequence>
<feature type="active site" evidence="12">
    <location>
        <position position="406"/>
    </location>
</feature>
<evidence type="ECO:0000256" key="5">
    <source>
        <dbReference type="ARBA" id="ARBA00022692"/>
    </source>
</evidence>
<keyword evidence="2 12" id="KW-1003">Cell membrane</keyword>
<name>A0AA42C7X4_9BACT</name>
<keyword evidence="8 12" id="KW-0443">Lipid metabolism</keyword>
<reference evidence="15" key="1">
    <citation type="submission" date="2022-10" db="EMBL/GenBank/DDBJ databases">
        <title>Gaoshiqiia sediminis gen. nov., sp. nov., isolated from coastal sediment.</title>
        <authorList>
            <person name="Yu W.X."/>
            <person name="Mu D.S."/>
            <person name="Du J.Z."/>
            <person name="Liang Y.Q."/>
        </authorList>
    </citation>
    <scope>NUCLEOTIDE SEQUENCE</scope>
    <source>
        <strain evidence="15">A06</strain>
    </source>
</reference>
<feature type="domain" description="PLD phosphodiesterase" evidence="14">
    <location>
        <begin position="401"/>
        <end position="428"/>
    </location>
</feature>
<dbReference type="PANTHER" id="PTHR21248">
    <property type="entry name" value="CARDIOLIPIN SYNTHASE"/>
    <property type="match status" value="1"/>
</dbReference>
<dbReference type="EC" id="2.7.8.-" evidence="12 13"/>
<comment type="similarity">
    <text evidence="12">Belongs to the phospholipase D family. Cardiolipin synthase subfamily.</text>
</comment>
<protein>
    <recommendedName>
        <fullName evidence="12 13">Cardiolipin synthase</fullName>
        <shortName evidence="12">CL synthase</shortName>
        <ecNumber evidence="12 13">2.7.8.-</ecNumber>
    </recommendedName>
</protein>
<comment type="catalytic activity">
    <reaction evidence="12">
        <text>2 a 1,2-diacyl-sn-glycero-3-phospho-(1'-sn-glycerol) = a cardiolipin + glycerol</text>
        <dbReference type="Rhea" id="RHEA:31451"/>
        <dbReference type="ChEBI" id="CHEBI:17754"/>
        <dbReference type="ChEBI" id="CHEBI:62237"/>
        <dbReference type="ChEBI" id="CHEBI:64716"/>
    </reaction>
</comment>
<evidence type="ECO:0000256" key="13">
    <source>
        <dbReference type="NCBIfam" id="TIGR04265"/>
    </source>
</evidence>
<dbReference type="RefSeq" id="WP_282592601.1">
    <property type="nucleotide sequence ID" value="NZ_JAPAAF010000027.1"/>
</dbReference>
<feature type="active site" evidence="12">
    <location>
        <position position="408"/>
    </location>
</feature>
<feature type="active site" evidence="12">
    <location>
        <position position="232"/>
    </location>
</feature>
<feature type="active site" evidence="12">
    <location>
        <position position="237"/>
    </location>
</feature>
<dbReference type="PANTHER" id="PTHR21248:SF22">
    <property type="entry name" value="PHOSPHOLIPASE D"/>
    <property type="match status" value="1"/>
</dbReference>
<dbReference type="SUPFAM" id="SSF56024">
    <property type="entry name" value="Phospholipase D/nuclease"/>
    <property type="match status" value="2"/>
</dbReference>
<dbReference type="InterPro" id="IPR001736">
    <property type="entry name" value="PLipase_D/transphosphatidylase"/>
</dbReference>
<dbReference type="HAMAP" id="MF_01916">
    <property type="entry name" value="Cardiolipin_synth_Cls"/>
    <property type="match status" value="1"/>
</dbReference>
<dbReference type="SMART" id="SM00155">
    <property type="entry name" value="PLDc"/>
    <property type="match status" value="2"/>
</dbReference>
<comment type="function">
    <text evidence="12">Catalyzes the reversible phosphatidyl group transfer from one phosphatidylglycerol molecule to another to form cardiolipin (CL) (diphosphatidylglycerol) and glycerol.</text>
</comment>
<keyword evidence="3 12" id="KW-0444">Lipid biosynthesis</keyword>
<evidence type="ECO:0000313" key="15">
    <source>
        <dbReference type="EMBL" id="MCW0484009.1"/>
    </source>
</evidence>
<dbReference type="Proteomes" id="UP001163821">
    <property type="component" value="Unassembled WGS sequence"/>
</dbReference>
<evidence type="ECO:0000256" key="4">
    <source>
        <dbReference type="ARBA" id="ARBA00022679"/>
    </source>
</evidence>
<dbReference type="InterPro" id="IPR030874">
    <property type="entry name" value="Cardiolipin_synth_Firmi"/>
</dbReference>
<keyword evidence="5 12" id="KW-0812">Transmembrane</keyword>
<dbReference type="Pfam" id="PF13091">
    <property type="entry name" value="PLDc_2"/>
    <property type="match status" value="2"/>
</dbReference>
<feature type="transmembrane region" description="Helical" evidence="12">
    <location>
        <begin position="44"/>
        <end position="62"/>
    </location>
</feature>
<comment type="subcellular location">
    <subcellularLocation>
        <location evidence="1 12">Cell membrane</location>
        <topology evidence="1 12">Multi-pass membrane protein</topology>
    </subcellularLocation>
</comment>
<gene>
    <name evidence="15" type="primary">cls</name>
    <name evidence="15" type="ORF">N2K84_14795</name>
</gene>
<dbReference type="EMBL" id="JAPAAF010000027">
    <property type="protein sequence ID" value="MCW0484009.1"/>
    <property type="molecule type" value="Genomic_DNA"/>
</dbReference>
<dbReference type="NCBIfam" id="TIGR04265">
    <property type="entry name" value="bac_cardiolipin"/>
    <property type="match status" value="1"/>
</dbReference>
<dbReference type="FunFam" id="3.30.870.10:FF:000014">
    <property type="entry name" value="Cardiolipin synthase"/>
    <property type="match status" value="1"/>
</dbReference>
<keyword evidence="11 12" id="KW-1208">Phospholipid metabolism</keyword>
<dbReference type="GO" id="GO:0032049">
    <property type="term" value="P:cardiolipin biosynthetic process"/>
    <property type="evidence" value="ECO:0007669"/>
    <property type="project" value="UniProtKB-UniRule"/>
</dbReference>
<keyword evidence="10 12" id="KW-0594">Phospholipid biosynthesis</keyword>
<organism evidence="15 16">
    <name type="scientific">Gaoshiqia sediminis</name>
    <dbReference type="NCBI Taxonomy" id="2986998"/>
    <lineage>
        <taxon>Bacteria</taxon>
        <taxon>Pseudomonadati</taxon>
        <taxon>Bacteroidota</taxon>
        <taxon>Bacteroidia</taxon>
        <taxon>Marinilabiliales</taxon>
        <taxon>Prolixibacteraceae</taxon>
        <taxon>Gaoshiqia</taxon>
    </lineage>
</organism>
<evidence type="ECO:0000256" key="8">
    <source>
        <dbReference type="ARBA" id="ARBA00023098"/>
    </source>
</evidence>
<evidence type="ECO:0000256" key="12">
    <source>
        <dbReference type="HAMAP-Rule" id="MF_01916"/>
    </source>
</evidence>
<feature type="active site" evidence="12">
    <location>
        <position position="230"/>
    </location>
</feature>